<feature type="binding site" evidence="15">
    <location>
        <position position="354"/>
    </location>
    <ligand>
        <name>Mg(2+)</name>
        <dbReference type="ChEBI" id="CHEBI:18420"/>
        <note>shared with alpha subunit</note>
    </ligand>
</feature>
<protein>
    <recommendedName>
        <fullName evidence="15">Phenylalanine--tRNA ligase beta subunit</fullName>
        <ecNumber evidence="15">6.1.1.20</ecNumber>
    </recommendedName>
    <alternativeName>
        <fullName evidence="15">Phenylalanyl-tRNA synthetase beta subunit</fullName>
        <shortName evidence="15">PheRS</shortName>
    </alternativeName>
</protein>
<evidence type="ECO:0000313" key="18">
    <source>
        <dbReference type="EMBL" id="OGZ31763.1"/>
    </source>
</evidence>
<dbReference type="GO" id="GO:0006432">
    <property type="term" value="P:phenylalanyl-tRNA aminoacylation"/>
    <property type="evidence" value="ECO:0007669"/>
    <property type="project" value="UniProtKB-UniRule"/>
</dbReference>
<evidence type="ECO:0000256" key="11">
    <source>
        <dbReference type="ARBA" id="ARBA00022884"/>
    </source>
</evidence>
<dbReference type="GO" id="GO:0009328">
    <property type="term" value="C:phenylalanine-tRNA ligase complex"/>
    <property type="evidence" value="ECO:0007669"/>
    <property type="project" value="TreeGrafter"/>
</dbReference>
<dbReference type="Pfam" id="PF17759">
    <property type="entry name" value="tRNA_synthFbeta"/>
    <property type="match status" value="1"/>
</dbReference>
<dbReference type="STRING" id="1801726.A3H02_01725"/>
<reference evidence="18 19" key="1">
    <citation type="journal article" date="2016" name="Nat. Commun.">
        <title>Thousands of microbial genomes shed light on interconnected biogeochemical processes in an aquifer system.</title>
        <authorList>
            <person name="Anantharaman K."/>
            <person name="Brown C.T."/>
            <person name="Hug L.A."/>
            <person name="Sharon I."/>
            <person name="Castelle C.J."/>
            <person name="Probst A.J."/>
            <person name="Thomas B.C."/>
            <person name="Singh A."/>
            <person name="Wilkins M.J."/>
            <person name="Karaoz U."/>
            <person name="Brodie E.L."/>
            <person name="Williams K.H."/>
            <person name="Hubbard S.S."/>
            <person name="Banfield J.F."/>
        </authorList>
    </citation>
    <scope>NUCLEOTIDE SEQUENCE [LARGE SCALE GENOMIC DNA]</scope>
</reference>
<dbReference type="SUPFAM" id="SSF54991">
    <property type="entry name" value="Anticodon-binding domain of PheRS"/>
    <property type="match status" value="1"/>
</dbReference>
<evidence type="ECO:0000256" key="13">
    <source>
        <dbReference type="ARBA" id="ARBA00023146"/>
    </source>
</evidence>
<comment type="subcellular location">
    <subcellularLocation>
        <location evidence="1 15">Cytoplasm</location>
    </subcellularLocation>
</comment>
<evidence type="ECO:0000256" key="3">
    <source>
        <dbReference type="ARBA" id="ARBA00011209"/>
    </source>
</evidence>
<gene>
    <name evidence="15" type="primary">pheT</name>
    <name evidence="18" type="ORF">A3H02_01725</name>
</gene>
<dbReference type="Pfam" id="PF03147">
    <property type="entry name" value="FDX-ACB"/>
    <property type="match status" value="1"/>
</dbReference>
<dbReference type="Pfam" id="PF03483">
    <property type="entry name" value="B3_4"/>
    <property type="match status" value="1"/>
</dbReference>
<evidence type="ECO:0000256" key="1">
    <source>
        <dbReference type="ARBA" id="ARBA00004496"/>
    </source>
</evidence>
<dbReference type="NCBIfam" id="TIGR00472">
    <property type="entry name" value="pheT_bact"/>
    <property type="match status" value="1"/>
</dbReference>
<keyword evidence="7 15" id="KW-0479">Metal-binding</keyword>
<dbReference type="InterPro" id="IPR005147">
    <property type="entry name" value="tRNA_synthase_B5-dom"/>
</dbReference>
<keyword evidence="6 15" id="KW-0436">Ligase</keyword>
<dbReference type="SMART" id="SM00896">
    <property type="entry name" value="FDX-ACB"/>
    <property type="match status" value="1"/>
</dbReference>
<dbReference type="InterPro" id="IPR009061">
    <property type="entry name" value="DNA-bd_dom_put_sf"/>
</dbReference>
<dbReference type="Gene3D" id="3.50.40.10">
    <property type="entry name" value="Phenylalanyl-trna Synthetase, Chain B, domain 3"/>
    <property type="match status" value="1"/>
</dbReference>
<dbReference type="GO" id="GO:0005524">
    <property type="term" value="F:ATP binding"/>
    <property type="evidence" value="ECO:0007669"/>
    <property type="project" value="UniProtKB-UniRule"/>
</dbReference>
<keyword evidence="9 15" id="KW-0067">ATP-binding</keyword>
<comment type="caution">
    <text evidence="18">The sequence shown here is derived from an EMBL/GenBank/DDBJ whole genome shotgun (WGS) entry which is preliminary data.</text>
</comment>
<feature type="domain" description="B5" evidence="17">
    <location>
        <begin position="288"/>
        <end position="367"/>
    </location>
</feature>
<comment type="similarity">
    <text evidence="2 15">Belongs to the phenylalanyl-tRNA synthetase beta subunit family. Type 1 subfamily.</text>
</comment>
<keyword evidence="12 15" id="KW-0648">Protein biosynthesis</keyword>
<dbReference type="SUPFAM" id="SSF56037">
    <property type="entry name" value="PheT/TilS domain"/>
    <property type="match status" value="1"/>
</dbReference>
<evidence type="ECO:0000256" key="10">
    <source>
        <dbReference type="ARBA" id="ARBA00022842"/>
    </source>
</evidence>
<dbReference type="InterPro" id="IPR045060">
    <property type="entry name" value="Phe-tRNA-ligase_IIc_bsu"/>
</dbReference>
<sequence length="690" mass="77839">MLFSYNWLKEYIPNLPSPEKLAEILTLKAFETGKIEKKGNDFLLEIDILPNRAPDCWGYLGLSREIASLLNKKINETVVKTKESDEGAENFPGLEIQNKKNFNAYYLKMIKGVKVKSSPLWLKNKLALRGINSINNIVDAANLTMLEIGQPTHVFDCDKISGKKIILRQAKQGEKFVSLENKAYSLPRGTLVIADEKDILALAGIKGGKKAEVGEKTKNIVVESANFSSSLILKTGKELNLITDSSRRFGAGLSPYFAKLGLGFCAFWIEKLAGGEILKNAPKFENFAEKLPVLLPFSKIENILGKKISEKEILKILKSVYCEIKIIKKTNEKIIVVAPPLWREDLKIQEDLIEEIARIHGLEKIKPLPLVSEIKLGGTEEKNVAREQIKDSALKAGFNEVYLYSFVGEKDLNFLNSQTLKKVIEVKNFFRPEFRYLRPNLSVSLLKGLSEAKKYSPNVRLFELSPVFSKTEKPKDTGELQEDRLIFGFAGGEKDGAFFELKKRLSAVFESLGLFKIEYSDLLNAECELAKDLGGIFHPFRTALIKSKNEVVGVIGEPKEEIKKYFELNGEVALAEIEIEKLLTVGAPAKEYRQISKYPALYRDIALLVPKKTKATNVQNLIKTAGGELLADIDLFDIYENEKVFAEKKNLAFHLIFQSKDKTLSDKEVDEIMKKIVKQLETNPEFETRR</sequence>
<organism evidence="18 19">
    <name type="scientific">Candidatus Niyogibacteria bacterium RIFCSPLOWO2_12_FULL_41_13</name>
    <dbReference type="NCBI Taxonomy" id="1801726"/>
    <lineage>
        <taxon>Bacteria</taxon>
        <taxon>Candidatus Niyogiibacteriota</taxon>
    </lineage>
</organism>
<evidence type="ECO:0000256" key="6">
    <source>
        <dbReference type="ARBA" id="ARBA00022598"/>
    </source>
</evidence>
<dbReference type="GO" id="GO:0000049">
    <property type="term" value="F:tRNA binding"/>
    <property type="evidence" value="ECO:0007669"/>
    <property type="project" value="UniProtKB-KW"/>
</dbReference>
<dbReference type="Gene3D" id="3.30.56.10">
    <property type="match status" value="2"/>
</dbReference>
<dbReference type="InterPro" id="IPR041616">
    <property type="entry name" value="PheRS_beta_core"/>
</dbReference>
<evidence type="ECO:0000256" key="9">
    <source>
        <dbReference type="ARBA" id="ARBA00022840"/>
    </source>
</evidence>
<dbReference type="EMBL" id="MHMS01000022">
    <property type="protein sequence ID" value="OGZ31763.1"/>
    <property type="molecule type" value="Genomic_DNA"/>
</dbReference>
<dbReference type="Gene3D" id="3.30.70.380">
    <property type="entry name" value="Ferrodoxin-fold anticodon-binding domain"/>
    <property type="match status" value="1"/>
</dbReference>
<keyword evidence="8 15" id="KW-0547">Nucleotide-binding</keyword>
<dbReference type="AlphaFoldDB" id="A0A1G2F188"/>
<dbReference type="PANTHER" id="PTHR10947:SF0">
    <property type="entry name" value="PHENYLALANINE--TRNA LIGASE BETA SUBUNIT"/>
    <property type="match status" value="1"/>
</dbReference>
<dbReference type="SMART" id="SM00874">
    <property type="entry name" value="B5"/>
    <property type="match status" value="1"/>
</dbReference>
<dbReference type="PROSITE" id="PS51447">
    <property type="entry name" value="FDX_ACB"/>
    <property type="match status" value="1"/>
</dbReference>
<dbReference type="InterPro" id="IPR045864">
    <property type="entry name" value="aa-tRNA-synth_II/BPL/LPL"/>
</dbReference>
<evidence type="ECO:0000259" key="16">
    <source>
        <dbReference type="PROSITE" id="PS51447"/>
    </source>
</evidence>
<keyword evidence="10 15" id="KW-0460">Magnesium</keyword>
<dbReference type="HAMAP" id="MF_00283">
    <property type="entry name" value="Phe_tRNA_synth_beta1"/>
    <property type="match status" value="1"/>
</dbReference>
<feature type="domain" description="FDX-ACB" evidence="16">
    <location>
        <begin position="596"/>
        <end position="689"/>
    </location>
</feature>
<dbReference type="InterPro" id="IPR020825">
    <property type="entry name" value="Phe-tRNA_synthase-like_B3/B4"/>
</dbReference>
<dbReference type="InterPro" id="IPR005146">
    <property type="entry name" value="B3/B4_tRNA-bd"/>
</dbReference>
<evidence type="ECO:0000256" key="5">
    <source>
        <dbReference type="ARBA" id="ARBA00022555"/>
    </source>
</evidence>
<dbReference type="SMART" id="SM00873">
    <property type="entry name" value="B3_4"/>
    <property type="match status" value="1"/>
</dbReference>
<dbReference type="SUPFAM" id="SSF46955">
    <property type="entry name" value="Putative DNA-binding domain"/>
    <property type="match status" value="2"/>
</dbReference>
<dbReference type="FunFam" id="3.30.70.380:FF:000001">
    <property type="entry name" value="Phenylalanine--tRNA ligase beta subunit"/>
    <property type="match status" value="1"/>
</dbReference>
<dbReference type="EC" id="6.1.1.20" evidence="15"/>
<dbReference type="GO" id="GO:0004826">
    <property type="term" value="F:phenylalanine-tRNA ligase activity"/>
    <property type="evidence" value="ECO:0007669"/>
    <property type="project" value="UniProtKB-UniRule"/>
</dbReference>
<evidence type="ECO:0000256" key="2">
    <source>
        <dbReference type="ARBA" id="ARBA00008653"/>
    </source>
</evidence>
<comment type="subunit">
    <text evidence="3 15">Tetramer of two alpha and two beta subunits.</text>
</comment>
<dbReference type="PANTHER" id="PTHR10947">
    <property type="entry name" value="PHENYLALANYL-TRNA SYNTHETASE BETA CHAIN AND LEUCINE-RICH REPEAT-CONTAINING PROTEIN 47"/>
    <property type="match status" value="1"/>
</dbReference>
<evidence type="ECO:0000313" key="19">
    <source>
        <dbReference type="Proteomes" id="UP000176787"/>
    </source>
</evidence>
<keyword evidence="4 15" id="KW-0963">Cytoplasm</keyword>
<feature type="binding site" evidence="15">
    <location>
        <position position="351"/>
    </location>
    <ligand>
        <name>Mg(2+)</name>
        <dbReference type="ChEBI" id="CHEBI:18420"/>
        <note>shared with alpha subunit</note>
    </ligand>
</feature>
<dbReference type="GO" id="GO:0000287">
    <property type="term" value="F:magnesium ion binding"/>
    <property type="evidence" value="ECO:0007669"/>
    <property type="project" value="UniProtKB-UniRule"/>
</dbReference>
<feature type="binding site" evidence="15">
    <location>
        <position position="345"/>
    </location>
    <ligand>
        <name>Mg(2+)</name>
        <dbReference type="ChEBI" id="CHEBI:18420"/>
        <note>shared with alpha subunit</note>
    </ligand>
</feature>
<accession>A0A1G2F188</accession>
<comment type="catalytic activity">
    <reaction evidence="14 15">
        <text>tRNA(Phe) + L-phenylalanine + ATP = L-phenylalanyl-tRNA(Phe) + AMP + diphosphate + H(+)</text>
        <dbReference type="Rhea" id="RHEA:19413"/>
        <dbReference type="Rhea" id="RHEA-COMP:9668"/>
        <dbReference type="Rhea" id="RHEA-COMP:9699"/>
        <dbReference type="ChEBI" id="CHEBI:15378"/>
        <dbReference type="ChEBI" id="CHEBI:30616"/>
        <dbReference type="ChEBI" id="CHEBI:33019"/>
        <dbReference type="ChEBI" id="CHEBI:58095"/>
        <dbReference type="ChEBI" id="CHEBI:78442"/>
        <dbReference type="ChEBI" id="CHEBI:78531"/>
        <dbReference type="ChEBI" id="CHEBI:456215"/>
        <dbReference type="EC" id="6.1.1.20"/>
    </reaction>
</comment>
<comment type="cofactor">
    <cofactor evidence="15">
        <name>Mg(2+)</name>
        <dbReference type="ChEBI" id="CHEBI:18420"/>
    </cofactor>
    <text evidence="15">Binds 2 magnesium ions per tetramer.</text>
</comment>
<keyword evidence="11" id="KW-0694">RNA-binding</keyword>
<evidence type="ECO:0000256" key="15">
    <source>
        <dbReference type="HAMAP-Rule" id="MF_00283"/>
    </source>
</evidence>
<evidence type="ECO:0000256" key="8">
    <source>
        <dbReference type="ARBA" id="ARBA00022741"/>
    </source>
</evidence>
<evidence type="ECO:0000256" key="7">
    <source>
        <dbReference type="ARBA" id="ARBA00022723"/>
    </source>
</evidence>
<proteinExistence type="inferred from homology"/>
<evidence type="ECO:0000256" key="14">
    <source>
        <dbReference type="ARBA" id="ARBA00049255"/>
    </source>
</evidence>
<keyword evidence="5" id="KW-0820">tRNA-binding</keyword>
<dbReference type="SUPFAM" id="SSF55681">
    <property type="entry name" value="Class II aaRS and biotin synthetases"/>
    <property type="match status" value="1"/>
</dbReference>
<dbReference type="InterPro" id="IPR005121">
    <property type="entry name" value="Fdx_antiC-bd"/>
</dbReference>
<dbReference type="PROSITE" id="PS51483">
    <property type="entry name" value="B5"/>
    <property type="match status" value="1"/>
</dbReference>
<evidence type="ECO:0000256" key="4">
    <source>
        <dbReference type="ARBA" id="ARBA00022490"/>
    </source>
</evidence>
<dbReference type="Pfam" id="PF03484">
    <property type="entry name" value="B5"/>
    <property type="match status" value="1"/>
</dbReference>
<dbReference type="Gene3D" id="3.30.930.10">
    <property type="entry name" value="Bira Bifunctional Protein, Domain 2"/>
    <property type="match status" value="1"/>
</dbReference>
<dbReference type="InterPro" id="IPR004532">
    <property type="entry name" value="Phe-tRNA-ligase_IIc_bsu_bact"/>
</dbReference>
<name>A0A1G2F188_9BACT</name>
<evidence type="ECO:0000256" key="12">
    <source>
        <dbReference type="ARBA" id="ARBA00022917"/>
    </source>
</evidence>
<keyword evidence="13 15" id="KW-0030">Aminoacyl-tRNA synthetase</keyword>
<feature type="binding site" evidence="15">
    <location>
        <position position="355"/>
    </location>
    <ligand>
        <name>Mg(2+)</name>
        <dbReference type="ChEBI" id="CHEBI:18420"/>
        <note>shared with alpha subunit</note>
    </ligand>
</feature>
<dbReference type="Proteomes" id="UP000176787">
    <property type="component" value="Unassembled WGS sequence"/>
</dbReference>
<evidence type="ECO:0000259" key="17">
    <source>
        <dbReference type="PROSITE" id="PS51483"/>
    </source>
</evidence>
<dbReference type="InterPro" id="IPR036690">
    <property type="entry name" value="Fdx_antiC-bd_sf"/>
</dbReference>